<dbReference type="InterPro" id="IPR029058">
    <property type="entry name" value="AB_hydrolase_fold"/>
</dbReference>
<dbReference type="Pfam" id="PF07859">
    <property type="entry name" value="Abhydrolase_3"/>
    <property type="match status" value="1"/>
</dbReference>
<proteinExistence type="inferred from homology"/>
<dbReference type="AlphaFoldDB" id="A0A6L3W0T1"/>
<comment type="similarity">
    <text evidence="1">Belongs to the 'GDXG' lipolytic enzyme family.</text>
</comment>
<feature type="domain" description="Alpha/beta hydrolase fold-3" evidence="3">
    <location>
        <begin position="71"/>
        <end position="272"/>
    </location>
</feature>
<evidence type="ECO:0000259" key="3">
    <source>
        <dbReference type="Pfam" id="PF07859"/>
    </source>
</evidence>
<organism evidence="4 5">
    <name type="scientific">Actinomadura montaniterrae</name>
    <dbReference type="NCBI Taxonomy" id="1803903"/>
    <lineage>
        <taxon>Bacteria</taxon>
        <taxon>Bacillati</taxon>
        <taxon>Actinomycetota</taxon>
        <taxon>Actinomycetes</taxon>
        <taxon>Streptosporangiales</taxon>
        <taxon>Thermomonosporaceae</taxon>
        <taxon>Actinomadura</taxon>
    </lineage>
</organism>
<dbReference type="InterPro" id="IPR050300">
    <property type="entry name" value="GDXG_lipolytic_enzyme"/>
</dbReference>
<dbReference type="PANTHER" id="PTHR48081">
    <property type="entry name" value="AB HYDROLASE SUPERFAMILY PROTEIN C4A8.06C"/>
    <property type="match status" value="1"/>
</dbReference>
<evidence type="ECO:0000313" key="5">
    <source>
        <dbReference type="Proteomes" id="UP000483004"/>
    </source>
</evidence>
<dbReference type="PROSITE" id="PS01173">
    <property type="entry name" value="LIPASE_GDXG_HIS"/>
    <property type="match status" value="1"/>
</dbReference>
<accession>A0A6L3W0T1</accession>
<dbReference type="Proteomes" id="UP000483004">
    <property type="component" value="Unassembled WGS sequence"/>
</dbReference>
<dbReference type="OrthoDB" id="128186at2"/>
<evidence type="ECO:0000313" key="4">
    <source>
        <dbReference type="EMBL" id="KAB2382941.1"/>
    </source>
</evidence>
<dbReference type="GO" id="GO:0004806">
    <property type="term" value="F:triacylglycerol lipase activity"/>
    <property type="evidence" value="ECO:0007669"/>
    <property type="project" value="TreeGrafter"/>
</dbReference>
<evidence type="ECO:0000256" key="2">
    <source>
        <dbReference type="ARBA" id="ARBA00022801"/>
    </source>
</evidence>
<keyword evidence="5" id="KW-1185">Reference proteome</keyword>
<dbReference type="InterPro" id="IPR013094">
    <property type="entry name" value="AB_hydrolase_3"/>
</dbReference>
<dbReference type="InterPro" id="IPR002168">
    <property type="entry name" value="Lipase_GDXG_HIS_AS"/>
</dbReference>
<gene>
    <name evidence="4" type="ORF">F9B16_13240</name>
</gene>
<dbReference type="Gene3D" id="3.40.50.1820">
    <property type="entry name" value="alpha/beta hydrolase"/>
    <property type="match status" value="1"/>
</dbReference>
<dbReference type="EMBL" id="WBMR01000028">
    <property type="protein sequence ID" value="KAB2382941.1"/>
    <property type="molecule type" value="Genomic_DNA"/>
</dbReference>
<reference evidence="4 5" key="1">
    <citation type="submission" date="2019-09" db="EMBL/GenBank/DDBJ databases">
        <title>Actinomadura physcomitrii sp. nov., a novel actinomycete isolated from moss [Physcomitrium sphaericum (Ludw) Fuernr].</title>
        <authorList>
            <person name="Liu C."/>
            <person name="Zhuang X."/>
        </authorList>
    </citation>
    <scope>NUCLEOTIDE SEQUENCE [LARGE SCALE GENOMIC DNA]</scope>
    <source>
        <strain evidence="4 5">CYP1-1B</strain>
    </source>
</reference>
<protein>
    <submittedName>
        <fullName evidence="4">Alpha/beta hydrolase</fullName>
    </submittedName>
</protein>
<dbReference type="RefSeq" id="WP_151540327.1">
    <property type="nucleotide sequence ID" value="NZ_WBMR01000028.1"/>
</dbReference>
<dbReference type="PANTHER" id="PTHR48081:SF30">
    <property type="entry name" value="ACETYL-HYDROLASE LIPR-RELATED"/>
    <property type="match status" value="1"/>
</dbReference>
<evidence type="ECO:0000256" key="1">
    <source>
        <dbReference type="ARBA" id="ARBA00010515"/>
    </source>
</evidence>
<keyword evidence="2 4" id="KW-0378">Hydrolase</keyword>
<sequence length="302" mass="30961">MTRSQLDSVSDLLLNSPLDLGGDVAKMRRVFEELLGAAPLPGDVRTRTADLGGVPAVEVRAGATAPTAATLLYFHGGAYAIGSAAASVGLVSEIARRTAATALSVDYRLAPEHPFPAAVDDALAAYRTLLDRGTPAGSIAVTGESAGGGLALALLLAIRDAGLPQPSSAIVLSPWTDLTQSGGTMTTRADADPALTRRALQTRAADYLAGADPRTPLASPLHADLRGLPPLLIQAGGREILLDDALRLATRAAHADVSVTLQTFPGAPHVFQGFAPLVAEAAQALDQVAAFINGHVQPEGRP</sequence>
<dbReference type="SUPFAM" id="SSF53474">
    <property type="entry name" value="alpha/beta-Hydrolases"/>
    <property type="match status" value="1"/>
</dbReference>
<comment type="caution">
    <text evidence="4">The sequence shown here is derived from an EMBL/GenBank/DDBJ whole genome shotgun (WGS) entry which is preliminary data.</text>
</comment>
<name>A0A6L3W0T1_9ACTN</name>